<proteinExistence type="predicted"/>
<keyword evidence="1" id="KW-1133">Transmembrane helix</keyword>
<accession>A0A430HQQ4</accession>
<dbReference type="Proteomes" id="UP000278085">
    <property type="component" value="Unassembled WGS sequence"/>
</dbReference>
<keyword evidence="1" id="KW-0472">Membrane</keyword>
<name>A0A430HQQ4_9BURK</name>
<dbReference type="AlphaFoldDB" id="A0A430HQQ4"/>
<feature type="transmembrane region" description="Helical" evidence="1">
    <location>
        <begin position="67"/>
        <end position="85"/>
    </location>
</feature>
<keyword evidence="1" id="KW-0812">Transmembrane</keyword>
<protein>
    <submittedName>
        <fullName evidence="2">Uncharacterized protein</fullName>
    </submittedName>
</protein>
<feature type="transmembrane region" description="Helical" evidence="1">
    <location>
        <begin position="44"/>
        <end position="61"/>
    </location>
</feature>
<reference evidence="2 3" key="1">
    <citation type="submission" date="2018-12" db="EMBL/GenBank/DDBJ databases">
        <authorList>
            <person name="Yang E."/>
        </authorList>
    </citation>
    <scope>NUCLEOTIDE SEQUENCE [LARGE SCALE GENOMIC DNA]</scope>
    <source>
        <strain evidence="2 3">SOD</strain>
    </source>
</reference>
<dbReference type="EMBL" id="RXLQ01000003">
    <property type="protein sequence ID" value="RSZ59850.1"/>
    <property type="molecule type" value="Genomic_DNA"/>
</dbReference>
<sequence length="181" mass="20379">MSISLDHPVAIETVTPPPFFFFATQRAYSFGRYLWPFLSVKQSIITLALTAAVVFMCSVVLPDSVDLRVRLLIFFCFAITVVRALHEQLPGKITIAISRGSARLLVPDLRKAILDLGYMDTSPSPTGNRFQFRPNTDADRWFCSPKQDIELSVADENIIEVLGAMGSLKRVIMKLNWKLEK</sequence>
<evidence type="ECO:0000256" key="1">
    <source>
        <dbReference type="SAM" id="Phobius"/>
    </source>
</evidence>
<keyword evidence="3" id="KW-1185">Reference proteome</keyword>
<gene>
    <name evidence="2" type="ORF">EJB06_06585</name>
</gene>
<evidence type="ECO:0000313" key="3">
    <source>
        <dbReference type="Proteomes" id="UP000278085"/>
    </source>
</evidence>
<evidence type="ECO:0000313" key="2">
    <source>
        <dbReference type="EMBL" id="RSZ59850.1"/>
    </source>
</evidence>
<organism evidence="2 3">
    <name type="scientific">Massilia atriviolacea</name>
    <dbReference type="NCBI Taxonomy" id="2495579"/>
    <lineage>
        <taxon>Bacteria</taxon>
        <taxon>Pseudomonadati</taxon>
        <taxon>Pseudomonadota</taxon>
        <taxon>Betaproteobacteria</taxon>
        <taxon>Burkholderiales</taxon>
        <taxon>Oxalobacteraceae</taxon>
        <taxon>Telluria group</taxon>
        <taxon>Massilia</taxon>
    </lineage>
</organism>
<comment type="caution">
    <text evidence="2">The sequence shown here is derived from an EMBL/GenBank/DDBJ whole genome shotgun (WGS) entry which is preliminary data.</text>
</comment>
<dbReference type="RefSeq" id="WP_126073212.1">
    <property type="nucleotide sequence ID" value="NZ_CP051166.1"/>
</dbReference>
<dbReference type="OrthoDB" id="9856696at2"/>